<organism evidence="2 3">
    <name type="scientific">Wenyingzhuangia heitensis</name>
    <dbReference type="NCBI Taxonomy" id="1487859"/>
    <lineage>
        <taxon>Bacteria</taxon>
        <taxon>Pseudomonadati</taxon>
        <taxon>Bacteroidota</taxon>
        <taxon>Flavobacteriia</taxon>
        <taxon>Flavobacteriales</taxon>
        <taxon>Flavobacteriaceae</taxon>
        <taxon>Wenyingzhuangia</taxon>
    </lineage>
</organism>
<dbReference type="Proteomes" id="UP000745859">
    <property type="component" value="Unassembled WGS sequence"/>
</dbReference>
<dbReference type="InterPro" id="IPR015943">
    <property type="entry name" value="WD40/YVTN_repeat-like_dom_sf"/>
</dbReference>
<dbReference type="EMBL" id="JAASQL010000001">
    <property type="protein sequence ID" value="NIJ44103.1"/>
    <property type="molecule type" value="Genomic_DNA"/>
</dbReference>
<proteinExistence type="predicted"/>
<comment type="caution">
    <text evidence="2">The sequence shown here is derived from an EMBL/GenBank/DDBJ whole genome shotgun (WGS) entry which is preliminary data.</text>
</comment>
<dbReference type="SUPFAM" id="SSF110296">
    <property type="entry name" value="Oligoxyloglucan reducing end-specific cellobiohydrolase"/>
    <property type="match status" value="1"/>
</dbReference>
<gene>
    <name evidence="2" type="ORF">FHR24_000542</name>
</gene>
<protein>
    <recommendedName>
        <fullName evidence="4">Por secretion system C-terminal sorting domain-containing protein</fullName>
    </recommendedName>
</protein>
<dbReference type="InterPro" id="IPR036278">
    <property type="entry name" value="Sialidase_sf"/>
</dbReference>
<dbReference type="SUPFAM" id="SSF50939">
    <property type="entry name" value="Sialidases"/>
    <property type="match status" value="1"/>
</dbReference>
<evidence type="ECO:0008006" key="4">
    <source>
        <dbReference type="Google" id="ProtNLM"/>
    </source>
</evidence>
<dbReference type="InterPro" id="IPR026444">
    <property type="entry name" value="Secre_tail"/>
</dbReference>
<sequence>MRKLLRYLFPFLLCLLVVIVLYDKLHVSKKEFQELVKNHPRQERLKLTKRDRKKMGIPPNKYFDQQYLLEMDPVTGKTYPENLEAIRTQNKGNQRFSAVPGQNEEMAWEERGPNNIGGRTRVVFYDPNDVSGKRVFAGGVSGGLWVNNDISNVNSMWVQVGIDENLSVSCYAIDPNNSNTWYVGTGEAYTGDDGVGNGIWITTNGGNTWSKFLGPDLSVSEIQRVYYVNQILTWNNNGTTELFFSLDGQYDVDPVGYQASGWWKVNGSSMNRISFNTTDDSPSPYVFSDVEVAADNSIWVATKDNLFGDGGGKVFRTTDGENFTEKYSFTNGGRVELAVSKQNANTIYALASTNNSTSVDLVKTTNGTFFESIARPNDTDTEISSNDFARNQGFYNLTLEVDPTNDAVLYAGGIDLFRSINSGTTWSQISKWSNNNNLKNLNVSQVHADHHAVTFNPTDNNKVVFANDGGIYYSSNASIAANSTTAIQSRNSGYNITQFYSGAISQDKNNEMLLGGAQDNGSLLGYTSTSPLSFNVNTGTNTFVDIYGGDGIETFIDKDGAYLIVSYVYNVYAAYPIPFADSDDLIEISDDQDSGSFVNIADLDDNLDILYADGTSGSNEKIHRYTNLLGTPQKQTFTNFNLFESPTAIKVSPYTTNASTVFIGTEGGTILKVTNFNTSNPTWENIDANGTINTGSVSSIDFGANENEVLVTLHNYGVNNIYYSSNGGETWLEKDGDFPDIPVKAIKVNPGDKNEVIIGTNAGVWRTANFLSESPSWVQSQNGMSSVKVTSFNMRTSDNTVLAATYGRGLFTGSFGESLGFTDNKSLENKVILNTNLIENQLLELELSDIDVVFDLFIVTINGDTIAQHKVNPTNGSFQSISVPFQAGVYLVKIYCDGKSFTRKIVIAN</sequence>
<evidence type="ECO:0000313" key="2">
    <source>
        <dbReference type="EMBL" id="NIJ44103.1"/>
    </source>
</evidence>
<keyword evidence="1" id="KW-0732">Signal</keyword>
<dbReference type="NCBIfam" id="TIGR04183">
    <property type="entry name" value="Por_Secre_tail"/>
    <property type="match status" value="1"/>
</dbReference>
<dbReference type="Gene3D" id="2.130.10.10">
    <property type="entry name" value="YVTN repeat-like/Quinoprotein amine dehydrogenase"/>
    <property type="match status" value="3"/>
</dbReference>
<accession>A0ABX0U7E5</accession>
<name>A0ABX0U7E5_9FLAO</name>
<evidence type="ECO:0000313" key="3">
    <source>
        <dbReference type="Proteomes" id="UP000745859"/>
    </source>
</evidence>
<evidence type="ECO:0000256" key="1">
    <source>
        <dbReference type="ARBA" id="ARBA00022729"/>
    </source>
</evidence>
<reference evidence="2 3" key="1">
    <citation type="submission" date="2020-03" db="EMBL/GenBank/DDBJ databases">
        <title>Genomic Encyclopedia of Type Strains, Phase IV (KMG-IV): sequencing the most valuable type-strain genomes for metagenomic binning, comparative biology and taxonomic classification.</title>
        <authorList>
            <person name="Goeker M."/>
        </authorList>
    </citation>
    <scope>NUCLEOTIDE SEQUENCE [LARGE SCALE GENOMIC DNA]</scope>
    <source>
        <strain evidence="2 3">DSM 101599</strain>
    </source>
</reference>
<keyword evidence="3" id="KW-1185">Reference proteome</keyword>
<dbReference type="RefSeq" id="WP_167183506.1">
    <property type="nucleotide sequence ID" value="NZ_JAASQL010000001.1"/>
</dbReference>